<dbReference type="InterPro" id="IPR025847">
    <property type="entry name" value="MEDS_domain"/>
</dbReference>
<accession>A0A9Q9MIU8</accession>
<name>A0A9Q9MIU8_9ACTN</name>
<dbReference type="Gene3D" id="3.30.750.24">
    <property type="entry name" value="STAS domain"/>
    <property type="match status" value="1"/>
</dbReference>
<reference evidence="2" key="1">
    <citation type="submission" date="2021-04" db="EMBL/GenBank/DDBJ databases">
        <title>Dactylosporangium aurantiacum NRRL B-8018 full assembly.</title>
        <authorList>
            <person name="Hartkoorn R.C."/>
            <person name="Beaudoing E."/>
            <person name="Hot D."/>
        </authorList>
    </citation>
    <scope>NUCLEOTIDE SEQUENCE</scope>
    <source>
        <strain evidence="2">NRRL B-8018</strain>
    </source>
</reference>
<evidence type="ECO:0000313" key="3">
    <source>
        <dbReference type="Proteomes" id="UP001058003"/>
    </source>
</evidence>
<dbReference type="EMBL" id="CP073767">
    <property type="protein sequence ID" value="UWZ51282.1"/>
    <property type="molecule type" value="Genomic_DNA"/>
</dbReference>
<dbReference type="InterPro" id="IPR002645">
    <property type="entry name" value="STAS_dom"/>
</dbReference>
<sequence>MAQADTVGQVATGDHACLTFSDPDERLDLLAAFVAEGLDAGHKVMCYTDAVAPADLTGAFVQRSVDCPPALHRQQLQIAGTESSWLAGGALSAAKMIDLLAREVDRAARDGYAGLRVTADMSWAARPLAAAEELIAFETGVATLFADGRLTAICQYDRDVFDPVTLAFAAKTHDRAVAAQVYHEDALLRICRQYRPPGVRAAGELDFRHLEPLQQAVSEAVRLDQHPEINLRRLRYIDAAAASVIVRAALSLPDGRVMTVLASPLVAKVLALSGTVDATTLRVVVAP</sequence>
<feature type="domain" description="STAS" evidence="1">
    <location>
        <begin position="199"/>
        <end position="287"/>
    </location>
</feature>
<dbReference type="RefSeq" id="WP_052388125.1">
    <property type="nucleotide sequence ID" value="NZ_CP073767.1"/>
</dbReference>
<proteinExistence type="predicted"/>
<dbReference type="InterPro" id="IPR036513">
    <property type="entry name" value="STAS_dom_sf"/>
</dbReference>
<evidence type="ECO:0000313" key="2">
    <source>
        <dbReference type="EMBL" id="UWZ51282.1"/>
    </source>
</evidence>
<dbReference type="AlphaFoldDB" id="A0A9Q9MIU8"/>
<keyword evidence="3" id="KW-1185">Reference proteome</keyword>
<dbReference type="KEGG" id="daur:Daura_31565"/>
<dbReference type="Proteomes" id="UP001058003">
    <property type="component" value="Chromosome"/>
</dbReference>
<dbReference type="PROSITE" id="PS50801">
    <property type="entry name" value="STAS"/>
    <property type="match status" value="1"/>
</dbReference>
<dbReference type="SUPFAM" id="SSF52091">
    <property type="entry name" value="SpoIIaa-like"/>
    <property type="match status" value="1"/>
</dbReference>
<evidence type="ECO:0000259" key="1">
    <source>
        <dbReference type="PROSITE" id="PS50801"/>
    </source>
</evidence>
<gene>
    <name evidence="2" type="ORF">Daura_31565</name>
</gene>
<dbReference type="InterPro" id="IPR058548">
    <property type="entry name" value="MlaB-like_STAS"/>
</dbReference>
<dbReference type="Pfam" id="PF14417">
    <property type="entry name" value="MEDS"/>
    <property type="match status" value="1"/>
</dbReference>
<organism evidence="2 3">
    <name type="scientific">Dactylosporangium aurantiacum</name>
    <dbReference type="NCBI Taxonomy" id="35754"/>
    <lineage>
        <taxon>Bacteria</taxon>
        <taxon>Bacillati</taxon>
        <taxon>Actinomycetota</taxon>
        <taxon>Actinomycetes</taxon>
        <taxon>Micromonosporales</taxon>
        <taxon>Micromonosporaceae</taxon>
        <taxon>Dactylosporangium</taxon>
    </lineage>
</organism>
<protein>
    <submittedName>
        <fullName evidence="2">MEDS domain-containing protein</fullName>
    </submittedName>
</protein>
<dbReference type="Pfam" id="PF13466">
    <property type="entry name" value="STAS_2"/>
    <property type="match status" value="1"/>
</dbReference>